<accession>A0A6M3M9K4</accession>
<sequence>MIIKKDTIYFKSEPKLYELEESGKKSNTLRLMNSDETDRFWEYRNIIKFITICEGNIKPVKKFTRTITNVCDVSFIFTKLFYGDTAYLFSWNSEEVW</sequence>
<organism evidence="1">
    <name type="scientific">viral metagenome</name>
    <dbReference type="NCBI Taxonomy" id="1070528"/>
    <lineage>
        <taxon>unclassified sequences</taxon>
        <taxon>metagenomes</taxon>
        <taxon>organismal metagenomes</taxon>
    </lineage>
</organism>
<evidence type="ECO:0000313" key="2">
    <source>
        <dbReference type="EMBL" id="QJI05448.1"/>
    </source>
</evidence>
<name>A0A6M3M9K4_9ZZZZ</name>
<gene>
    <name evidence="2" type="ORF">MM171A01080_0010</name>
    <name evidence="1" type="ORF">MM171B01379_0005</name>
</gene>
<dbReference type="AlphaFoldDB" id="A0A6M3M9K4"/>
<dbReference type="EMBL" id="MT143772">
    <property type="protein sequence ID" value="QJB02285.1"/>
    <property type="molecule type" value="Genomic_DNA"/>
</dbReference>
<proteinExistence type="predicted"/>
<protein>
    <submittedName>
        <fullName evidence="1">Uncharacterized protein</fullName>
    </submittedName>
</protein>
<reference evidence="1" key="1">
    <citation type="submission" date="2020-03" db="EMBL/GenBank/DDBJ databases">
        <title>The deep terrestrial virosphere.</title>
        <authorList>
            <person name="Holmfeldt K."/>
            <person name="Nilsson E."/>
            <person name="Simone D."/>
            <person name="Lopez-Fernandez M."/>
            <person name="Wu X."/>
            <person name="de Brujin I."/>
            <person name="Lundin D."/>
            <person name="Andersson A."/>
            <person name="Bertilsson S."/>
            <person name="Dopson M."/>
        </authorList>
    </citation>
    <scope>NUCLEOTIDE SEQUENCE</scope>
    <source>
        <strain evidence="2">MM171A01080</strain>
        <strain evidence="1">MM171B01379</strain>
    </source>
</reference>
<dbReference type="EMBL" id="MT145201">
    <property type="protein sequence ID" value="QJI05448.1"/>
    <property type="molecule type" value="Genomic_DNA"/>
</dbReference>
<evidence type="ECO:0000313" key="1">
    <source>
        <dbReference type="EMBL" id="QJB02285.1"/>
    </source>
</evidence>